<dbReference type="InterPro" id="IPR002890">
    <property type="entry name" value="MG2"/>
</dbReference>
<dbReference type="InterPro" id="IPR049135">
    <property type="entry name" value="TEP1_CUB2"/>
</dbReference>
<dbReference type="InterPro" id="IPR011626">
    <property type="entry name" value="Alpha-macroglobulin_TED"/>
</dbReference>
<dbReference type="SUPFAM" id="SSF48239">
    <property type="entry name" value="Terpenoid cyclases/Protein prenyltransferases"/>
    <property type="match status" value="1"/>
</dbReference>
<evidence type="ECO:0000256" key="6">
    <source>
        <dbReference type="ARBA" id="ARBA00063781"/>
    </source>
</evidence>
<comment type="subunit">
    <text evidence="6">Heterodimer of a TEP1-N chain and an TEP1-C chain non-covalently linked. Forms a complex composed of TEP1-N and TEP1-C heterodimer, LRIM1 and APL1C; the interaction stabilizes TEP1-N and TEP1-C heterodimer, prevents its binding to tissues while circulating in the hemolymph and protects the thioester bond from hydrolysis. Mature TEP1 and to a lesser extent full-length TEP1 interact with SPCLIP1; the interaction is induced by microbial infection.</text>
</comment>
<dbReference type="Pfam" id="PF01835">
    <property type="entry name" value="MG2"/>
    <property type="match status" value="1"/>
</dbReference>
<keyword evidence="3" id="KW-0882">Thioester bond</keyword>
<organism evidence="9">
    <name type="scientific">Anopheles coluzzii</name>
    <name type="common">African malaria mosquito</name>
    <dbReference type="NCBI Taxonomy" id="1518534"/>
    <lineage>
        <taxon>Eukaryota</taxon>
        <taxon>Metazoa</taxon>
        <taxon>Ecdysozoa</taxon>
        <taxon>Arthropoda</taxon>
        <taxon>Hexapoda</taxon>
        <taxon>Insecta</taxon>
        <taxon>Pterygota</taxon>
        <taxon>Neoptera</taxon>
        <taxon>Endopterygota</taxon>
        <taxon>Diptera</taxon>
        <taxon>Nematocera</taxon>
        <taxon>Culicoidea</taxon>
        <taxon>Culicidae</taxon>
        <taxon>Anophelinae</taxon>
        <taxon>Anopheles</taxon>
    </lineage>
</organism>
<evidence type="ECO:0000256" key="7">
    <source>
        <dbReference type="ARBA" id="ARBA00078071"/>
    </source>
</evidence>
<evidence type="ECO:0000259" key="8">
    <source>
        <dbReference type="SMART" id="SM01360"/>
    </source>
</evidence>
<accession>A0A8W7P8W7</accession>
<evidence type="ECO:0000256" key="5">
    <source>
        <dbReference type="ARBA" id="ARBA00057615"/>
    </source>
</evidence>
<dbReference type="InterPro" id="IPR041555">
    <property type="entry name" value="MG3"/>
</dbReference>
<dbReference type="FunFam" id="2.60.40.1930:FF:000001">
    <property type="entry name" value="CD109 isoform 3"/>
    <property type="match status" value="1"/>
</dbReference>
<evidence type="ECO:0000256" key="2">
    <source>
        <dbReference type="ARBA" id="ARBA00022859"/>
    </source>
</evidence>
<dbReference type="PANTHER" id="PTHR11412:SF136">
    <property type="entry name" value="CD109 ANTIGEN"/>
    <property type="match status" value="1"/>
</dbReference>
<evidence type="ECO:0000256" key="1">
    <source>
        <dbReference type="ARBA" id="ARBA00022729"/>
    </source>
</evidence>
<dbReference type="Gene3D" id="1.50.10.20">
    <property type="match status" value="1"/>
</dbReference>
<dbReference type="InterPro" id="IPR008930">
    <property type="entry name" value="Terpenoid_cyclase/PrenylTrfase"/>
</dbReference>
<feature type="domain" description="Alpha-2-macroglobulin" evidence="8">
    <location>
        <begin position="380"/>
        <end position="471"/>
    </location>
</feature>
<dbReference type="PANTHER" id="PTHR11412">
    <property type="entry name" value="MACROGLOBULIN / COMPLEMENT"/>
    <property type="match status" value="1"/>
</dbReference>
<dbReference type="Pfam" id="PF07703">
    <property type="entry name" value="A2M_BRD"/>
    <property type="match status" value="1"/>
</dbReference>
<name>A0A8W7P8W7_ANOCL</name>
<protein>
    <recommendedName>
        <fullName evidence="7">TEP1-F</fullName>
    </recommendedName>
</protein>
<dbReference type="InterPro" id="IPR050473">
    <property type="entry name" value="A2M/Complement_sys"/>
</dbReference>
<dbReference type="Pfam" id="PF00207">
    <property type="entry name" value="A2M"/>
    <property type="match status" value="1"/>
</dbReference>
<dbReference type="GO" id="GO:0002376">
    <property type="term" value="P:immune system process"/>
    <property type="evidence" value="ECO:0007669"/>
    <property type="project" value="UniProtKB-KW"/>
</dbReference>
<dbReference type="AlphaFoldDB" id="A0A8W7P8W7"/>
<dbReference type="Gene3D" id="2.60.40.1940">
    <property type="match status" value="1"/>
</dbReference>
<dbReference type="Gene3D" id="2.60.40.1930">
    <property type="match status" value="1"/>
</dbReference>
<keyword evidence="2" id="KW-0391">Immunity</keyword>
<dbReference type="Gene3D" id="2.20.130.20">
    <property type="match status" value="1"/>
</dbReference>
<dbReference type="Gene3D" id="2.60.40.690">
    <property type="entry name" value="Alpha-macroglobulin, receptor-binding domain"/>
    <property type="match status" value="1"/>
</dbReference>
<evidence type="ECO:0000313" key="9">
    <source>
        <dbReference type="EnsemblMetazoa" id="ACOM027601-PA.1"/>
    </source>
</evidence>
<dbReference type="InterPro" id="IPR047565">
    <property type="entry name" value="Alpha-macroglob_thiol-ester_cl"/>
</dbReference>
<keyword evidence="1" id="KW-0732">Signal</keyword>
<keyword evidence="4" id="KW-0325">Glycoprotein</keyword>
<dbReference type="Gene3D" id="2.60.40.2950">
    <property type="match status" value="1"/>
</dbReference>
<sequence>MGPKCIRDNQNYTLTISNFYSNPSKLDLMVKLEGKNDNGLSVLNVTKMVDVPCKSIRIIDFSIPDSLSSGNYKITIDGLQGFNFHEEAELVYLSKSISGVIQIDKPVIKPGDTLIFRVIVLDTALKPPVRVKFVNVIIRDPNDNVIRRWPAAELYAGVFESNLQIAITSLLGVWNISVLVEGAEIASKTFEVKKDVFSWFDVHIKPSVIPLEEHQALNLTIEAKYPFGKPVQGVAKVELYLEGDRLDLSKDINVNGSEQVMFAFNGGLELNNEQQDVRVKVVVVEQDTDRTVMKEQSISVHKYPYRLTILEIRVNKLKAKPGQEIELELKGRPSAYVGLAAYDKGLLAFANHLDPFWEDVTQLFDYSYEDDQTELDGFHSWLWRNVTVGSSGTLKLAEVFPESITSWTLTGFSIDPSYGLSIIRKPIELTTIQPFLIVDYLPYSIKREKEVLLQIALFNNFEQDHTVDVTLYNMKNEMEILGRPVTTNLLTMVIKNLDHLLALSAGTGEDNMVKFVPNILVLDYLHAIGSKEQHLIDKAMNLVRQGYQNQMRYCQKDGSFGLWENTGGNTFLTTFVATTMQTASKYIVEIDAEIVDRALDWLASKQHSSGRIDEVGAVFHKDMKGGLRDGVALTSFVLTALLENNIAKVKYAEAIQKGMSYLSNQFGSINNAYDLSIATYAMMLNGHIMKEESLNKLINMSFINADKNERFWNTTNPIETTAYALLSFVMAEKYLDGIPVMNWLVNQRYVTGSFPSTQDTFVGLKALTKMAEKISPSRNDYTVQLKYGKDSRIFRINSEHIDVMNYVGIPEDTRKIDINVRGIGFGLLEVIYQYDLNLVKFENRFKLDLEKQNIGSDKMILNVCASFIPMYLQSQSNMALIEVTLPSGYVVDRNPINLNAIKMYHLEDLSACEISGEIDCSEVCKTKGQV</sequence>
<reference evidence="9" key="1">
    <citation type="submission" date="2022-08" db="UniProtKB">
        <authorList>
            <consortium name="EnsemblMetazoa"/>
        </authorList>
    </citation>
    <scope>IDENTIFICATION</scope>
</reference>
<dbReference type="GO" id="GO:0005615">
    <property type="term" value="C:extracellular space"/>
    <property type="evidence" value="ECO:0007669"/>
    <property type="project" value="InterPro"/>
</dbReference>
<dbReference type="SMART" id="SM01360">
    <property type="entry name" value="A2M"/>
    <property type="match status" value="1"/>
</dbReference>
<dbReference type="GO" id="GO:0004866">
    <property type="term" value="F:endopeptidase inhibitor activity"/>
    <property type="evidence" value="ECO:0007669"/>
    <property type="project" value="InterPro"/>
</dbReference>
<dbReference type="SMART" id="SM01419">
    <property type="entry name" value="Thiol-ester_cl"/>
    <property type="match status" value="1"/>
</dbReference>
<proteinExistence type="predicted"/>
<dbReference type="InterPro" id="IPR001599">
    <property type="entry name" value="Macroglobln_a2"/>
</dbReference>
<dbReference type="EnsemblMetazoa" id="ACOM027601-RA">
    <property type="protein sequence ID" value="ACOM027601-PA.1"/>
    <property type="gene ID" value="ACOM027601"/>
</dbReference>
<dbReference type="SUPFAM" id="SSF49410">
    <property type="entry name" value="Alpha-macroglobulin receptor domain"/>
    <property type="match status" value="1"/>
</dbReference>
<dbReference type="Pfam" id="PF21412">
    <property type="entry name" value="TEP1_CUB2"/>
    <property type="match status" value="1"/>
</dbReference>
<evidence type="ECO:0000256" key="4">
    <source>
        <dbReference type="ARBA" id="ARBA00023180"/>
    </source>
</evidence>
<dbReference type="Gene3D" id="2.60.120.1540">
    <property type="match status" value="1"/>
</dbReference>
<dbReference type="Pfam" id="PF17791">
    <property type="entry name" value="MG3"/>
    <property type="match status" value="1"/>
</dbReference>
<dbReference type="InterPro" id="IPR011625">
    <property type="entry name" value="A2M_N_BRD"/>
</dbReference>
<dbReference type="InterPro" id="IPR036595">
    <property type="entry name" value="A-macroglobulin_rcpt-bd_sf"/>
</dbReference>
<dbReference type="Proteomes" id="UP000075882">
    <property type="component" value="Unassembled WGS sequence"/>
</dbReference>
<evidence type="ECO:0000256" key="3">
    <source>
        <dbReference type="ARBA" id="ARBA00022966"/>
    </source>
</evidence>
<comment type="function">
    <text evidence="5">Binds covalently through a thioester bond to the pathogen surface resulting in pathogen clearance.</text>
</comment>
<dbReference type="Pfam" id="PF07678">
    <property type="entry name" value="TED_complement"/>
    <property type="match status" value="1"/>
</dbReference>